<accession>M0DHF0</accession>
<dbReference type="InParanoid" id="M0DHF0"/>
<dbReference type="RefSeq" id="WP_008383135.1">
    <property type="nucleotide sequence ID" value="NZ_AOIV01000003.1"/>
</dbReference>
<sequence length="92" mass="9489">MPSDAQRGDSRTPDGRTNGPTDGPAASGLTRAFSYLGAALVVLLGVVAGLYWLFAAEAWALLVGASLLVAVVGAILSGARRAKKTATPYWRT</sequence>
<reference evidence="3 4" key="1">
    <citation type="journal article" date="2014" name="PLoS Genet.">
        <title>Phylogenetically driven sequencing of extremely halophilic archaea reveals strategies for static and dynamic osmo-response.</title>
        <authorList>
            <person name="Becker E.A."/>
            <person name="Seitzer P.M."/>
            <person name="Tritt A."/>
            <person name="Larsen D."/>
            <person name="Krusor M."/>
            <person name="Yao A.I."/>
            <person name="Wu D."/>
            <person name="Madern D."/>
            <person name="Eisen J.A."/>
            <person name="Darling A.E."/>
            <person name="Facciotti M.T."/>
        </authorList>
    </citation>
    <scope>NUCLEOTIDE SEQUENCE [LARGE SCALE GENOMIC DNA]</scope>
    <source>
        <strain evidence="3 4">JCM 14848</strain>
    </source>
</reference>
<evidence type="ECO:0000313" key="3">
    <source>
        <dbReference type="EMBL" id="ELZ34926.1"/>
    </source>
</evidence>
<evidence type="ECO:0000313" key="4">
    <source>
        <dbReference type="Proteomes" id="UP000011513"/>
    </source>
</evidence>
<feature type="compositionally biased region" description="Basic and acidic residues" evidence="1">
    <location>
        <begin position="1"/>
        <end position="14"/>
    </location>
</feature>
<name>M0DHF0_HALPD</name>
<keyword evidence="2" id="KW-0812">Transmembrane</keyword>
<evidence type="ECO:0000256" key="1">
    <source>
        <dbReference type="SAM" id="MobiDB-lite"/>
    </source>
</evidence>
<keyword evidence="2" id="KW-0472">Membrane</keyword>
<feature type="transmembrane region" description="Helical" evidence="2">
    <location>
        <begin position="59"/>
        <end position="79"/>
    </location>
</feature>
<comment type="caution">
    <text evidence="3">The sequence shown here is derived from an EMBL/GenBank/DDBJ whole genome shotgun (WGS) entry which is preliminary data.</text>
</comment>
<gene>
    <name evidence="3" type="ORF">C474_01157</name>
</gene>
<keyword evidence="2" id="KW-1133">Transmembrane helix</keyword>
<dbReference type="EMBL" id="AOIV01000003">
    <property type="protein sequence ID" value="ELZ34926.1"/>
    <property type="molecule type" value="Genomic_DNA"/>
</dbReference>
<dbReference type="Proteomes" id="UP000011513">
    <property type="component" value="Unassembled WGS sequence"/>
</dbReference>
<dbReference type="AlphaFoldDB" id="M0DHF0"/>
<protein>
    <submittedName>
        <fullName evidence="3">Uncharacterized protein</fullName>
    </submittedName>
</protein>
<organism evidence="3 4">
    <name type="scientific">Halogeometricum pallidum JCM 14848</name>
    <dbReference type="NCBI Taxonomy" id="1227487"/>
    <lineage>
        <taxon>Archaea</taxon>
        <taxon>Methanobacteriati</taxon>
        <taxon>Methanobacteriota</taxon>
        <taxon>Stenosarchaea group</taxon>
        <taxon>Halobacteria</taxon>
        <taxon>Halobacteriales</taxon>
        <taxon>Haloferacaceae</taxon>
        <taxon>Halogeometricum</taxon>
    </lineage>
</organism>
<feature type="transmembrane region" description="Helical" evidence="2">
    <location>
        <begin position="32"/>
        <end position="53"/>
    </location>
</feature>
<evidence type="ECO:0000256" key="2">
    <source>
        <dbReference type="SAM" id="Phobius"/>
    </source>
</evidence>
<dbReference type="eggNOG" id="ENOG502N640">
    <property type="taxonomic scope" value="Archaea"/>
</dbReference>
<proteinExistence type="predicted"/>
<keyword evidence="4" id="KW-1185">Reference proteome</keyword>
<feature type="region of interest" description="Disordered" evidence="1">
    <location>
        <begin position="1"/>
        <end position="25"/>
    </location>
</feature>